<feature type="transmembrane region" description="Helical" evidence="1">
    <location>
        <begin position="424"/>
        <end position="443"/>
    </location>
</feature>
<gene>
    <name evidence="2" type="ORF">GOEFS_045_00050</name>
</gene>
<feature type="transmembrane region" description="Helical" evidence="1">
    <location>
        <begin position="316"/>
        <end position="342"/>
    </location>
</feature>
<comment type="caution">
    <text evidence="2">The sequence shown here is derived from an EMBL/GenBank/DDBJ whole genome shotgun (WGS) entry which is preliminary data.</text>
</comment>
<evidence type="ECO:0000313" key="2">
    <source>
        <dbReference type="EMBL" id="GAB18015.1"/>
    </source>
</evidence>
<feature type="transmembrane region" description="Helical" evidence="1">
    <location>
        <begin position="495"/>
        <end position="517"/>
    </location>
</feature>
<dbReference type="EMBL" id="BAEH01000045">
    <property type="protein sequence ID" value="GAB18015.1"/>
    <property type="molecule type" value="Genomic_DNA"/>
</dbReference>
<feature type="transmembrane region" description="Helical" evidence="1">
    <location>
        <begin position="363"/>
        <end position="388"/>
    </location>
</feature>
<feature type="transmembrane region" description="Helical" evidence="1">
    <location>
        <begin position="144"/>
        <end position="166"/>
    </location>
</feature>
<dbReference type="RefSeq" id="WP_007317352.1">
    <property type="nucleotide sequence ID" value="NZ_BAEH01000045.1"/>
</dbReference>
<dbReference type="SUPFAM" id="SSF53474">
    <property type="entry name" value="alpha/beta-Hydrolases"/>
    <property type="match status" value="1"/>
</dbReference>
<evidence type="ECO:0000256" key="1">
    <source>
        <dbReference type="SAM" id="Phobius"/>
    </source>
</evidence>
<dbReference type="OrthoDB" id="4320047at2"/>
<feature type="transmembrane region" description="Helical" evidence="1">
    <location>
        <begin position="275"/>
        <end position="304"/>
    </location>
</feature>
<keyword evidence="3" id="KW-1185">Reference proteome</keyword>
<sequence>METVLKLITHGVSGTPAATMLGIAEPKVRSIETYGGKYSGTFSASSDDLKGTAPPERVGYRWSSMTAGTLRQLLWITLLPFALINVAWWMLPSDEVGPGRIKVLKALYRALGVFLTAIVTLQTMVIVVDLVFDQYLRHRTTPDWLSDAWLLSVIAIAIVIGAASLFHRLSQINTDGDDVDEPSDVGVPAADGSSCGLARDEFMFCTDSSAPALQTAHGLMVFGVATAYCSGWPFVDSQTTPWDVVLGLVGWVIAVGAALLAAFTHNPRGRGIGVAISGVFAGWAGFAWVAASALVFIATAIWILPTTQETNRLTEVSSWTVLVAGAAYGVVLLCAAILLGLCQGGPAVNVDGYRPWLRGMHSACVATLAGLIGFTAGIAISIVVQTMLTPAFKWDSVWSAKAWATLLVNGGSKFQLPWVYEPVARMWGVTVVVVVLVALTWYLTAARWSVRDRLASAARLQAEGLPVWAPATEDETPTAMDKALRSSWKRAGAKLLIPSAILLVVVVAVLTGVIFLSVNSMTMPSCLASLLDLLANIGQVAVVIAFVTLCWTVVRSAFPGNAVGRRSLGVLWDLASFWPREAHPVVPPSYAPRALRDISRYVNSRDVSRVVLCGHSQGSVLMYAAAHRILEWTEKKCEVSLFTYGSQLRWAYGRAFPAYLNLNTHVELLDHIDSRWINMTRYTDYIGDSVLSREQADEEWFVIGTLNGEPSWVGANQGPLIVGESIPFGQNAFGRYVGTAKVKTTTLPIEVWLLDPVGDPFGGGQALRKHSGYTWSEAGPSDTNAVWEWCIEQLSSDNS</sequence>
<reference evidence="2 3" key="1">
    <citation type="submission" date="2011-12" db="EMBL/GenBank/DDBJ databases">
        <title>Whole genome shotgun sequence of Gordonia effusa NBRC 100432.</title>
        <authorList>
            <person name="Yoshida I."/>
            <person name="Takarada H."/>
            <person name="Hosoyama A."/>
            <person name="Tsuchikane K."/>
            <person name="Katsumata H."/>
            <person name="Yamazaki S."/>
            <person name="Fujita N."/>
        </authorList>
    </citation>
    <scope>NUCLEOTIDE SEQUENCE [LARGE SCALE GENOMIC DNA]</scope>
    <source>
        <strain evidence="2 3">NBRC 100432</strain>
    </source>
</reference>
<protein>
    <recommendedName>
        <fullName evidence="4">Integral membrane protein</fullName>
    </recommendedName>
</protein>
<dbReference type="InterPro" id="IPR029058">
    <property type="entry name" value="AB_hydrolase_fold"/>
</dbReference>
<keyword evidence="1" id="KW-0812">Transmembrane</keyword>
<accession>H0QYW4</accession>
<dbReference type="Proteomes" id="UP000035034">
    <property type="component" value="Unassembled WGS sequence"/>
</dbReference>
<feature type="transmembrane region" description="Helical" evidence="1">
    <location>
        <begin position="244"/>
        <end position="263"/>
    </location>
</feature>
<feature type="transmembrane region" description="Helical" evidence="1">
    <location>
        <begin position="111"/>
        <end position="132"/>
    </location>
</feature>
<keyword evidence="1" id="KW-0472">Membrane</keyword>
<feature type="transmembrane region" description="Helical" evidence="1">
    <location>
        <begin position="73"/>
        <end position="91"/>
    </location>
</feature>
<organism evidence="2 3">
    <name type="scientific">Gordonia effusa NBRC 100432</name>
    <dbReference type="NCBI Taxonomy" id="1077974"/>
    <lineage>
        <taxon>Bacteria</taxon>
        <taxon>Bacillati</taxon>
        <taxon>Actinomycetota</taxon>
        <taxon>Actinomycetes</taxon>
        <taxon>Mycobacteriales</taxon>
        <taxon>Gordoniaceae</taxon>
        <taxon>Gordonia</taxon>
    </lineage>
</organism>
<evidence type="ECO:0000313" key="3">
    <source>
        <dbReference type="Proteomes" id="UP000035034"/>
    </source>
</evidence>
<dbReference type="STRING" id="1077974.GOEFS_045_00050"/>
<proteinExistence type="predicted"/>
<evidence type="ECO:0008006" key="4">
    <source>
        <dbReference type="Google" id="ProtNLM"/>
    </source>
</evidence>
<dbReference type="AlphaFoldDB" id="H0QYW4"/>
<dbReference type="eggNOG" id="COG1595">
    <property type="taxonomic scope" value="Bacteria"/>
</dbReference>
<keyword evidence="1" id="KW-1133">Transmembrane helix</keyword>
<feature type="transmembrane region" description="Helical" evidence="1">
    <location>
        <begin position="537"/>
        <end position="558"/>
    </location>
</feature>
<name>H0QYW4_9ACTN</name>